<gene>
    <name evidence="1" type="ORF">OLEA9_A110913</name>
</gene>
<name>A0A8S0SD81_OLEEU</name>
<organism evidence="1 2">
    <name type="scientific">Olea europaea subsp. europaea</name>
    <dbReference type="NCBI Taxonomy" id="158383"/>
    <lineage>
        <taxon>Eukaryota</taxon>
        <taxon>Viridiplantae</taxon>
        <taxon>Streptophyta</taxon>
        <taxon>Embryophyta</taxon>
        <taxon>Tracheophyta</taxon>
        <taxon>Spermatophyta</taxon>
        <taxon>Magnoliopsida</taxon>
        <taxon>eudicotyledons</taxon>
        <taxon>Gunneridae</taxon>
        <taxon>Pentapetalae</taxon>
        <taxon>asterids</taxon>
        <taxon>lamiids</taxon>
        <taxon>Lamiales</taxon>
        <taxon>Oleaceae</taxon>
        <taxon>Oleeae</taxon>
        <taxon>Olea</taxon>
    </lineage>
</organism>
<proteinExistence type="predicted"/>
<evidence type="ECO:0000313" key="1">
    <source>
        <dbReference type="EMBL" id="CAA2989260.1"/>
    </source>
</evidence>
<keyword evidence="1" id="KW-0675">Receptor</keyword>
<feature type="non-terminal residue" evidence="1">
    <location>
        <position position="1"/>
    </location>
</feature>
<dbReference type="EMBL" id="CACTIH010004074">
    <property type="protein sequence ID" value="CAA2989260.1"/>
    <property type="molecule type" value="Genomic_DNA"/>
</dbReference>
<keyword evidence="2" id="KW-1185">Reference proteome</keyword>
<dbReference type="Proteomes" id="UP000594638">
    <property type="component" value="Unassembled WGS sequence"/>
</dbReference>
<protein>
    <submittedName>
        <fullName evidence="1">Probable LRR receptor-like serine threonine-kinase At2g16250</fullName>
    </submittedName>
</protein>
<evidence type="ECO:0000313" key="2">
    <source>
        <dbReference type="Proteomes" id="UP000594638"/>
    </source>
</evidence>
<dbReference type="AlphaFoldDB" id="A0A8S0SD81"/>
<dbReference type="OrthoDB" id="1699482at2759"/>
<comment type="caution">
    <text evidence="1">The sequence shown here is derived from an EMBL/GenBank/DDBJ whole genome shotgun (WGS) entry which is preliminary data.</text>
</comment>
<accession>A0A8S0SD81</accession>
<reference evidence="1 2" key="1">
    <citation type="submission" date="2019-12" db="EMBL/GenBank/DDBJ databases">
        <authorList>
            <person name="Alioto T."/>
            <person name="Alioto T."/>
            <person name="Gomez Garrido J."/>
        </authorList>
    </citation>
    <scope>NUCLEOTIDE SEQUENCE [LARGE SCALE GENOMIC DNA]</scope>
</reference>
<sequence>SLSQVGAQGRGIPTGTGNKTCTDDVYCFGKVLLELVTGKLGISAFTEANLDWLQSALLRMNICDKEPVINIVDQSLIIDEDLLEDV</sequence>
<dbReference type="Gramene" id="OE9A110913T1">
    <property type="protein sequence ID" value="OE9A110913C1"/>
    <property type="gene ID" value="OE9A110913"/>
</dbReference>